<sequence>MGNCLSKKAQSRQLGGFSSENPKNTSNPSNTNGTPNRELAAKAAEERIKANESRGTVQGGGSMSMKLSQSRRNSKPIIPPIDKSEPLVLMD</sequence>
<dbReference type="EMBL" id="SPRH01000064">
    <property type="protein sequence ID" value="TIB96423.1"/>
    <property type="molecule type" value="Genomic_DNA"/>
</dbReference>
<feature type="region of interest" description="Disordered" evidence="1">
    <location>
        <begin position="1"/>
        <end position="91"/>
    </location>
</feature>
<comment type="caution">
    <text evidence="2">The sequence shown here is derived from an EMBL/GenBank/DDBJ whole genome shotgun (WGS) entry which is preliminary data.</text>
</comment>
<evidence type="ECO:0000256" key="1">
    <source>
        <dbReference type="SAM" id="MobiDB-lite"/>
    </source>
</evidence>
<evidence type="ECO:0000313" key="3">
    <source>
        <dbReference type="Proteomes" id="UP000307169"/>
    </source>
</evidence>
<feature type="compositionally biased region" description="Low complexity" evidence="1">
    <location>
        <begin position="18"/>
        <end position="36"/>
    </location>
</feature>
<organism evidence="2 3">
    <name type="scientific">Wallemia mellicola</name>
    <dbReference type="NCBI Taxonomy" id="1708541"/>
    <lineage>
        <taxon>Eukaryota</taxon>
        <taxon>Fungi</taxon>
        <taxon>Dikarya</taxon>
        <taxon>Basidiomycota</taxon>
        <taxon>Wallemiomycotina</taxon>
        <taxon>Wallemiomycetes</taxon>
        <taxon>Wallemiales</taxon>
        <taxon>Wallemiaceae</taxon>
        <taxon>Wallemia</taxon>
    </lineage>
</organism>
<reference evidence="2 3" key="1">
    <citation type="submission" date="2019-03" db="EMBL/GenBank/DDBJ databases">
        <title>Sequencing 25 genomes of Wallemia mellicola.</title>
        <authorList>
            <person name="Gostincar C."/>
        </authorList>
    </citation>
    <scope>NUCLEOTIDE SEQUENCE [LARGE SCALE GENOMIC DNA]</scope>
    <source>
        <strain evidence="2 3">EXF-1262</strain>
    </source>
</reference>
<dbReference type="AlphaFoldDB" id="A0A4T0NHL5"/>
<protein>
    <submittedName>
        <fullName evidence="2">Uncharacterized protein</fullName>
    </submittedName>
</protein>
<feature type="compositionally biased region" description="Basic and acidic residues" evidence="1">
    <location>
        <begin position="39"/>
        <end position="52"/>
    </location>
</feature>
<evidence type="ECO:0000313" key="2">
    <source>
        <dbReference type="EMBL" id="TIB96423.1"/>
    </source>
</evidence>
<dbReference type="Proteomes" id="UP000307169">
    <property type="component" value="Unassembled WGS sequence"/>
</dbReference>
<accession>A0A4T0NHL5</accession>
<gene>
    <name evidence="2" type="ORF">E3Q17_03843</name>
</gene>
<proteinExistence type="predicted"/>
<name>A0A4T0NHL5_9BASI</name>